<organism evidence="2 3">
    <name type="scientific">Microbispora catharanthi</name>
    <dbReference type="NCBI Taxonomy" id="1712871"/>
    <lineage>
        <taxon>Bacteria</taxon>
        <taxon>Bacillati</taxon>
        <taxon>Actinomycetota</taxon>
        <taxon>Actinomycetes</taxon>
        <taxon>Streptosporangiales</taxon>
        <taxon>Streptosporangiaceae</taxon>
        <taxon>Microbispora</taxon>
    </lineage>
</organism>
<reference evidence="2 3" key="1">
    <citation type="submission" date="2019-10" db="EMBL/GenBank/DDBJ databases">
        <title>Nonomuraea sp. nov., isolated from Phyllanthus amarus.</title>
        <authorList>
            <person name="Klykleung N."/>
            <person name="Tanasupawat S."/>
        </authorList>
    </citation>
    <scope>NUCLEOTIDE SEQUENCE [LARGE SCALE GENOMIC DNA]</scope>
    <source>
        <strain evidence="2 3">CR1-09</strain>
    </source>
</reference>
<evidence type="ECO:0000313" key="3">
    <source>
        <dbReference type="Proteomes" id="UP000313066"/>
    </source>
</evidence>
<name>A0A5N6BRY4_9ACTN</name>
<evidence type="ECO:0000313" key="2">
    <source>
        <dbReference type="EMBL" id="KAB8183214.1"/>
    </source>
</evidence>
<sequence>MSRPTPPLRACPSRLRSSVRYGHFRIPAHAPSAQRRRAERAALDVPGAIDTRAPPPVGERRRSASKTDPAGTAKPSSPSAPKPRNTGNTIAASAGASLRGLMARMGHDSVRAAMIYQHRTTEADKGIADAANRKIKTAKIQS</sequence>
<dbReference type="GO" id="GO:0003677">
    <property type="term" value="F:DNA binding"/>
    <property type="evidence" value="ECO:0007669"/>
    <property type="project" value="InterPro"/>
</dbReference>
<evidence type="ECO:0008006" key="4">
    <source>
        <dbReference type="Google" id="ProtNLM"/>
    </source>
</evidence>
<feature type="compositionally biased region" description="Low complexity" evidence="1">
    <location>
        <begin position="73"/>
        <end position="83"/>
    </location>
</feature>
<dbReference type="EMBL" id="VDMA02000011">
    <property type="protein sequence ID" value="KAB8183214.1"/>
    <property type="molecule type" value="Genomic_DNA"/>
</dbReference>
<keyword evidence="3" id="KW-1185">Reference proteome</keyword>
<gene>
    <name evidence="2" type="ORF">FH610_022150</name>
</gene>
<dbReference type="SUPFAM" id="SSF56349">
    <property type="entry name" value="DNA breaking-rejoining enzymes"/>
    <property type="match status" value="1"/>
</dbReference>
<dbReference type="Proteomes" id="UP000313066">
    <property type="component" value="Unassembled WGS sequence"/>
</dbReference>
<feature type="region of interest" description="Disordered" evidence="1">
    <location>
        <begin position="1"/>
        <end position="93"/>
    </location>
</feature>
<comment type="caution">
    <text evidence="2">The sequence shown here is derived from an EMBL/GenBank/DDBJ whole genome shotgun (WGS) entry which is preliminary data.</text>
</comment>
<protein>
    <recommendedName>
        <fullName evidence="4">Tyrosine-type recombinase/integrase</fullName>
    </recommendedName>
</protein>
<proteinExistence type="predicted"/>
<dbReference type="AlphaFoldDB" id="A0A5N6BRY4"/>
<dbReference type="InterPro" id="IPR011010">
    <property type="entry name" value="DNA_brk_join_enz"/>
</dbReference>
<accession>A0A5N6BRY4</accession>
<evidence type="ECO:0000256" key="1">
    <source>
        <dbReference type="SAM" id="MobiDB-lite"/>
    </source>
</evidence>